<dbReference type="EMBL" id="GBRH01243911">
    <property type="protein sequence ID" value="JAD53984.1"/>
    <property type="molecule type" value="Transcribed_RNA"/>
</dbReference>
<evidence type="ECO:0000256" key="1">
    <source>
        <dbReference type="SAM" id="MobiDB-lite"/>
    </source>
</evidence>
<organism evidence="2">
    <name type="scientific">Arundo donax</name>
    <name type="common">Giant reed</name>
    <name type="synonym">Donax arundinaceus</name>
    <dbReference type="NCBI Taxonomy" id="35708"/>
    <lineage>
        <taxon>Eukaryota</taxon>
        <taxon>Viridiplantae</taxon>
        <taxon>Streptophyta</taxon>
        <taxon>Embryophyta</taxon>
        <taxon>Tracheophyta</taxon>
        <taxon>Spermatophyta</taxon>
        <taxon>Magnoliopsida</taxon>
        <taxon>Liliopsida</taxon>
        <taxon>Poales</taxon>
        <taxon>Poaceae</taxon>
        <taxon>PACMAD clade</taxon>
        <taxon>Arundinoideae</taxon>
        <taxon>Arundineae</taxon>
        <taxon>Arundo</taxon>
    </lineage>
</organism>
<feature type="region of interest" description="Disordered" evidence="1">
    <location>
        <begin position="26"/>
        <end position="53"/>
    </location>
</feature>
<dbReference type="AlphaFoldDB" id="A0A0A9AQG9"/>
<protein>
    <submittedName>
        <fullName evidence="2">Uncharacterized protein</fullName>
    </submittedName>
</protein>
<reference evidence="2" key="1">
    <citation type="submission" date="2014-09" db="EMBL/GenBank/DDBJ databases">
        <authorList>
            <person name="Magalhaes I.L.F."/>
            <person name="Oliveira U."/>
            <person name="Santos F.R."/>
            <person name="Vidigal T.H.D.A."/>
            <person name="Brescovit A.D."/>
            <person name="Santos A.J."/>
        </authorList>
    </citation>
    <scope>NUCLEOTIDE SEQUENCE</scope>
    <source>
        <tissue evidence="2">Shoot tissue taken approximately 20 cm above the soil surface</tissue>
    </source>
</reference>
<accession>A0A0A9AQG9</accession>
<reference evidence="2" key="2">
    <citation type="journal article" date="2015" name="Data Brief">
        <title>Shoot transcriptome of the giant reed, Arundo donax.</title>
        <authorList>
            <person name="Barrero R.A."/>
            <person name="Guerrero F.D."/>
            <person name="Moolhuijzen P."/>
            <person name="Goolsby J.A."/>
            <person name="Tidwell J."/>
            <person name="Bellgard S.E."/>
            <person name="Bellgard M.I."/>
        </authorList>
    </citation>
    <scope>NUCLEOTIDE SEQUENCE</scope>
    <source>
        <tissue evidence="2">Shoot tissue taken approximately 20 cm above the soil surface</tissue>
    </source>
</reference>
<evidence type="ECO:0000313" key="2">
    <source>
        <dbReference type="EMBL" id="JAD53984.1"/>
    </source>
</evidence>
<proteinExistence type="predicted"/>
<sequence>MWMTWSSRAAHDCNRDARRLGAAARIHHQGKRMPRLPPRQGSLRAAASTARVE</sequence>
<name>A0A0A9AQG9_ARUDO</name>